<organism evidence="2 3">
    <name type="scientific">Bodo saltans</name>
    <name type="common">Flagellated protozoan</name>
    <dbReference type="NCBI Taxonomy" id="75058"/>
    <lineage>
        <taxon>Eukaryota</taxon>
        <taxon>Discoba</taxon>
        <taxon>Euglenozoa</taxon>
        <taxon>Kinetoplastea</taxon>
        <taxon>Metakinetoplastina</taxon>
        <taxon>Eubodonida</taxon>
        <taxon>Bodonidae</taxon>
        <taxon>Bodo</taxon>
    </lineage>
</organism>
<dbReference type="OrthoDB" id="10251113at2759"/>
<evidence type="ECO:0000313" key="3">
    <source>
        <dbReference type="Proteomes" id="UP000051952"/>
    </source>
</evidence>
<dbReference type="InterPro" id="IPR036322">
    <property type="entry name" value="WD40_repeat_dom_sf"/>
</dbReference>
<dbReference type="AlphaFoldDB" id="A0A0S4JLV5"/>
<sequence length="584" mass="65179">MGRNFAFGCRGTFCVKRGSKYDPVGAVDSFMASIEVEGKKSWIVVRCGTDVEFEGEVTTSMVVQFHIETGSVFWTALLKMNLSSLHLSLQLTPQQNSHRNTRRRHLWKSTIDASTRLLRELLFPLKTTTKSTTSLLLVQRRSIARPRMKPCLGWTLQQYSPKQEKESILALQTLFNLTEHWCFKHAVASQLLKRTLSVAMASLATYKSLKSPRKVFKVLFCKLVTKRCSILTRSRPSSMENFASWIWQQVSLFKRTNPLPMLEVSRVFGTSRSLPLRAQIFWLDGELRELDLATGVIVQTYEPAADSGGIKSVRYLKKFATESPNLLSCISSNAAFVVDTRLDPKKCAVVDDGKEFSDYQYRSLKKDQHFTCHATSRNGFLAVGDQSGAVRLYTGPPGGRKAEGGGHHAKLAKTLIELATPVLHLDVTNDGEFVIVTTKDRILVLCTLYVDDKKKEKNGFEGRMGKQKPSPLALLPSPAQVLRMGGANAVDFAKATLEGVDGSEQWIVAVCGTMICTWSMARVREAVKTHSVVYCETKDAKRGTLLGAEIRNDRVEFLSSDALGMQLRSKETKKKTGGFSFYSD</sequence>
<dbReference type="Pfam" id="PF08553">
    <property type="entry name" value="VID27"/>
    <property type="match status" value="1"/>
</dbReference>
<name>A0A0S4JLV5_BODSA</name>
<accession>A0A0S4JLV5</accession>
<dbReference type="GO" id="GO:0005634">
    <property type="term" value="C:nucleus"/>
    <property type="evidence" value="ECO:0007669"/>
    <property type="project" value="TreeGrafter"/>
</dbReference>
<dbReference type="InterPro" id="IPR015943">
    <property type="entry name" value="WD40/YVTN_repeat-like_dom_sf"/>
</dbReference>
<feature type="domain" description="Vacuolar import/degradation Vid27 C-terminal" evidence="1">
    <location>
        <begin position="287"/>
        <end position="529"/>
    </location>
</feature>
<protein>
    <recommendedName>
        <fullName evidence="1">Vacuolar import/degradation Vid27 C-terminal domain-containing protein</fullName>
    </recommendedName>
</protein>
<dbReference type="VEuPathDB" id="TriTrypDB:BSAL_37800"/>
<dbReference type="PANTHER" id="PTHR31913">
    <property type="entry name" value="VACUOLAR IMPORT AND DEGRADATION PROTEIN 27"/>
    <property type="match status" value="1"/>
</dbReference>
<dbReference type="SUPFAM" id="SSF50978">
    <property type="entry name" value="WD40 repeat-like"/>
    <property type="match status" value="1"/>
</dbReference>
<dbReference type="InterPro" id="IPR013863">
    <property type="entry name" value="VID27_C"/>
</dbReference>
<dbReference type="GO" id="GO:0005737">
    <property type="term" value="C:cytoplasm"/>
    <property type="evidence" value="ECO:0007669"/>
    <property type="project" value="TreeGrafter"/>
</dbReference>
<proteinExistence type="predicted"/>
<keyword evidence="3" id="KW-1185">Reference proteome</keyword>
<dbReference type="Proteomes" id="UP000051952">
    <property type="component" value="Unassembled WGS sequence"/>
</dbReference>
<dbReference type="Gene3D" id="2.130.10.10">
    <property type="entry name" value="YVTN repeat-like/Quinoprotein amine dehydrogenase"/>
    <property type="match status" value="1"/>
</dbReference>
<evidence type="ECO:0000313" key="2">
    <source>
        <dbReference type="EMBL" id="CUG92514.1"/>
    </source>
</evidence>
<gene>
    <name evidence="2" type="ORF">BSAL_37800</name>
</gene>
<dbReference type="InterPro" id="IPR040458">
    <property type="entry name" value="Vid27"/>
</dbReference>
<evidence type="ECO:0000259" key="1">
    <source>
        <dbReference type="Pfam" id="PF08553"/>
    </source>
</evidence>
<dbReference type="PANTHER" id="PTHR31913:SF0">
    <property type="entry name" value="VACUOLAR IMPORT AND DEGRADATION PROTEIN 27"/>
    <property type="match status" value="1"/>
</dbReference>
<reference evidence="3" key="1">
    <citation type="submission" date="2015-09" db="EMBL/GenBank/DDBJ databases">
        <authorList>
            <consortium name="Pathogen Informatics"/>
        </authorList>
    </citation>
    <scope>NUCLEOTIDE SEQUENCE [LARGE SCALE GENOMIC DNA]</scope>
    <source>
        <strain evidence="3">Lake Konstanz</strain>
    </source>
</reference>
<dbReference type="EMBL" id="CYKH01002050">
    <property type="protein sequence ID" value="CUG92514.1"/>
    <property type="molecule type" value="Genomic_DNA"/>
</dbReference>